<keyword evidence="2" id="KW-0732">Signal</keyword>
<proteinExistence type="predicted"/>
<keyword evidence="4" id="KW-1185">Reference proteome</keyword>
<dbReference type="EMBL" id="PDXF01000020">
    <property type="protein sequence ID" value="RYO00144.1"/>
    <property type="molecule type" value="Genomic_DNA"/>
</dbReference>
<organism evidence="3 4">
    <name type="scientific">Alternaria tenuissima</name>
    <dbReference type="NCBI Taxonomy" id="119927"/>
    <lineage>
        <taxon>Eukaryota</taxon>
        <taxon>Fungi</taxon>
        <taxon>Dikarya</taxon>
        <taxon>Ascomycota</taxon>
        <taxon>Pezizomycotina</taxon>
        <taxon>Dothideomycetes</taxon>
        <taxon>Pleosporomycetidae</taxon>
        <taxon>Pleosporales</taxon>
        <taxon>Pleosporineae</taxon>
        <taxon>Pleosporaceae</taxon>
        <taxon>Alternaria</taxon>
        <taxon>Alternaria sect. Alternaria</taxon>
        <taxon>Alternaria alternata complex</taxon>
    </lineage>
</organism>
<feature type="region of interest" description="Disordered" evidence="1">
    <location>
        <begin position="60"/>
        <end position="104"/>
    </location>
</feature>
<feature type="compositionally biased region" description="Acidic residues" evidence="1">
    <location>
        <begin position="62"/>
        <end position="77"/>
    </location>
</feature>
<name>A0ABY0G8Z6_9PLEO</name>
<evidence type="ECO:0000256" key="2">
    <source>
        <dbReference type="SAM" id="SignalP"/>
    </source>
</evidence>
<gene>
    <name evidence="3" type="ORF">AA0119_g6269</name>
</gene>
<accession>A0ABY0G8Z6</accession>
<evidence type="ECO:0000313" key="3">
    <source>
        <dbReference type="EMBL" id="RYO00144.1"/>
    </source>
</evidence>
<feature type="chain" id="PRO_5045424243" evidence="2">
    <location>
        <begin position="22"/>
        <end position="104"/>
    </location>
</feature>
<sequence>MLTLTALFAIALSASLPSASARHRGTLKPKPSNHPRSMVERLVADGTFPDDANTRLFSEYPCADDDDDFDEGDDFQPDECTTASATSDIPSPTSFVDDKGDNTS</sequence>
<evidence type="ECO:0000313" key="4">
    <source>
        <dbReference type="Proteomes" id="UP000293195"/>
    </source>
</evidence>
<dbReference type="Proteomes" id="UP000293195">
    <property type="component" value="Unassembled WGS sequence"/>
</dbReference>
<evidence type="ECO:0000256" key="1">
    <source>
        <dbReference type="SAM" id="MobiDB-lite"/>
    </source>
</evidence>
<feature type="signal peptide" evidence="2">
    <location>
        <begin position="1"/>
        <end position="21"/>
    </location>
</feature>
<comment type="caution">
    <text evidence="3">The sequence shown here is derived from an EMBL/GenBank/DDBJ whole genome shotgun (WGS) entry which is preliminary data.</text>
</comment>
<reference evidence="4" key="1">
    <citation type="journal article" date="2019" name="bioRxiv">
        <title>Genomics, evolutionary history and diagnostics of the Alternaria alternata species group including apple and Asian pear pathotypes.</title>
        <authorList>
            <person name="Armitage A.D."/>
            <person name="Cockerton H.M."/>
            <person name="Sreenivasaprasad S."/>
            <person name="Woodhall J.W."/>
            <person name="Lane C.R."/>
            <person name="Harrison R.J."/>
            <person name="Clarkson J.P."/>
        </authorList>
    </citation>
    <scope>NUCLEOTIDE SEQUENCE [LARGE SCALE GENOMIC DNA]</scope>
    <source>
        <strain evidence="4">FERA 635</strain>
    </source>
</reference>
<feature type="compositionally biased region" description="Polar residues" evidence="1">
    <location>
        <begin position="81"/>
        <end position="94"/>
    </location>
</feature>
<protein>
    <submittedName>
        <fullName evidence="3">Uncharacterized protein</fullName>
    </submittedName>
</protein>